<dbReference type="RefSeq" id="WP_420028923.1">
    <property type="nucleotide sequence ID" value="NZ_LS483452.1"/>
</dbReference>
<evidence type="ECO:0000313" key="2">
    <source>
        <dbReference type="Proteomes" id="UP000250123"/>
    </source>
</evidence>
<proteinExistence type="predicted"/>
<gene>
    <name evidence="1" type="ORF">SHEWBE_1441</name>
</gene>
<dbReference type="KEGG" id="sbk:SHEWBE_1441"/>
<dbReference type="AlphaFoldDB" id="A0A330M6M0"/>
<name>A0A330M6M0_9GAMM</name>
<reference evidence="2" key="1">
    <citation type="submission" date="2018-06" db="EMBL/GenBank/DDBJ databases">
        <authorList>
            <person name="Cea G.-C."/>
            <person name="William W."/>
        </authorList>
    </citation>
    <scope>NUCLEOTIDE SEQUENCE [LARGE SCALE GENOMIC DNA]</scope>
    <source>
        <strain evidence="2">DB21MT-2</strain>
    </source>
</reference>
<protein>
    <submittedName>
        <fullName evidence="1">L-serine dehydratase 1</fullName>
    </submittedName>
</protein>
<sequence length="51" mass="5474">MSIHAWVKDNCIFSKTYYSTGGGSIFDEEHLGLTAASPSQVCIVAKLAKVV</sequence>
<accession>A0A330M6M0</accession>
<dbReference type="Proteomes" id="UP000250123">
    <property type="component" value="Chromosome SHEWBE"/>
</dbReference>
<dbReference type="EMBL" id="LS483452">
    <property type="protein sequence ID" value="SQH75407.1"/>
    <property type="molecule type" value="Genomic_DNA"/>
</dbReference>
<organism evidence="1 2">
    <name type="scientific">Shewanella benthica</name>
    <dbReference type="NCBI Taxonomy" id="43661"/>
    <lineage>
        <taxon>Bacteria</taxon>
        <taxon>Pseudomonadati</taxon>
        <taxon>Pseudomonadota</taxon>
        <taxon>Gammaproteobacteria</taxon>
        <taxon>Alteromonadales</taxon>
        <taxon>Shewanellaceae</taxon>
        <taxon>Shewanella</taxon>
    </lineage>
</organism>
<evidence type="ECO:0000313" key="1">
    <source>
        <dbReference type="EMBL" id="SQH75407.1"/>
    </source>
</evidence>